<sequence>KNVRRRFRASNYQVCLCLKDFGYLEAGKSFQL</sequence>
<evidence type="ECO:0000313" key="1">
    <source>
        <dbReference type="EMBL" id="JAC67871.1"/>
    </source>
</evidence>
<name>A0A061RBH6_9CHLO</name>
<dbReference type="AlphaFoldDB" id="A0A061RBH6"/>
<proteinExistence type="predicted"/>
<protein>
    <submittedName>
        <fullName evidence="1">Uncharacterized protein</fullName>
    </submittedName>
</protein>
<reference evidence="1" key="1">
    <citation type="submission" date="2014-05" db="EMBL/GenBank/DDBJ databases">
        <title>The transcriptome of the halophilic microalga Tetraselmis sp. GSL018 isolated from the Great Salt Lake, Utah.</title>
        <authorList>
            <person name="Jinkerson R.E."/>
            <person name="D'Adamo S."/>
            <person name="Posewitz M.C."/>
        </authorList>
    </citation>
    <scope>NUCLEOTIDE SEQUENCE</scope>
    <source>
        <strain evidence="1">GSL018</strain>
    </source>
</reference>
<feature type="non-terminal residue" evidence="1">
    <location>
        <position position="1"/>
    </location>
</feature>
<dbReference type="EMBL" id="GBEZ01018577">
    <property type="protein sequence ID" value="JAC67871.1"/>
    <property type="molecule type" value="Transcribed_RNA"/>
</dbReference>
<organism evidence="1">
    <name type="scientific">Tetraselmis sp. GSL018</name>
    <dbReference type="NCBI Taxonomy" id="582737"/>
    <lineage>
        <taxon>Eukaryota</taxon>
        <taxon>Viridiplantae</taxon>
        <taxon>Chlorophyta</taxon>
        <taxon>core chlorophytes</taxon>
        <taxon>Chlorodendrophyceae</taxon>
        <taxon>Chlorodendrales</taxon>
        <taxon>Chlorodendraceae</taxon>
        <taxon>Tetraselmis</taxon>
    </lineage>
</organism>
<gene>
    <name evidence="1" type="ORF">TSPGSL018_10050</name>
</gene>
<accession>A0A061RBH6</accession>